<dbReference type="InterPro" id="IPR050189">
    <property type="entry name" value="MFS_Efflux_Transporters"/>
</dbReference>
<evidence type="ECO:0000256" key="3">
    <source>
        <dbReference type="ARBA" id="ARBA00022692"/>
    </source>
</evidence>
<dbReference type="AlphaFoldDB" id="A0A2G1QNA4"/>
<evidence type="ECO:0000313" key="8">
    <source>
        <dbReference type="EMBL" id="PHP67003.1"/>
    </source>
</evidence>
<evidence type="ECO:0000256" key="2">
    <source>
        <dbReference type="ARBA" id="ARBA00022475"/>
    </source>
</evidence>
<dbReference type="Proteomes" id="UP000221168">
    <property type="component" value="Unassembled WGS sequence"/>
</dbReference>
<feature type="transmembrane region" description="Helical" evidence="6">
    <location>
        <begin position="12"/>
        <end position="36"/>
    </location>
</feature>
<dbReference type="PANTHER" id="PTHR43124">
    <property type="entry name" value="PURINE EFFLUX PUMP PBUE"/>
    <property type="match status" value="1"/>
</dbReference>
<reference evidence="8 9" key="1">
    <citation type="submission" date="2017-10" db="EMBL/GenBank/DDBJ databases">
        <title>Sedimentibacterium mangrovi gen. nov., sp. nov., a novel member of family Phyllobacteriacea isolated from mangrove sediment.</title>
        <authorList>
            <person name="Liao H."/>
            <person name="Tian Y."/>
        </authorList>
    </citation>
    <scope>NUCLEOTIDE SEQUENCE [LARGE SCALE GENOMIC DNA]</scope>
    <source>
        <strain evidence="8 9">X9-2-2</strain>
    </source>
</reference>
<evidence type="ECO:0000259" key="7">
    <source>
        <dbReference type="PROSITE" id="PS50850"/>
    </source>
</evidence>
<feature type="transmembrane region" description="Helical" evidence="6">
    <location>
        <begin position="369"/>
        <end position="390"/>
    </location>
</feature>
<feature type="transmembrane region" description="Helical" evidence="6">
    <location>
        <begin position="76"/>
        <end position="94"/>
    </location>
</feature>
<dbReference type="Pfam" id="PF07690">
    <property type="entry name" value="MFS_1"/>
    <property type="match status" value="1"/>
</dbReference>
<dbReference type="PANTHER" id="PTHR43124:SF3">
    <property type="entry name" value="CHLORAMPHENICOL EFFLUX PUMP RV0191"/>
    <property type="match status" value="1"/>
</dbReference>
<keyword evidence="2" id="KW-1003">Cell membrane</keyword>
<name>A0A2G1QNA4_9HYPH</name>
<keyword evidence="4 6" id="KW-1133">Transmembrane helix</keyword>
<sequence length="404" mass="42186">MADDTGRWRFLGLICAATLMSLTTWFSATAVLPVLIDRWSLGTSAAAWLTNGVQAGFVTGALLSAFLGLGDRWPHGRMMAGAALLASGANLLLLTEPGTVLAIAARIVTGVALAGVYPPAVKLIATWFRTGRGFAMGVMIGALTVGSALPHLVRALGGGFDWRLVVLASSGFALAATLIFAFALKEGPYPFPRAPARLGQIAEIVRNRPVMLANCGYFGHMWELYAVWGWFLAYAQAAISAGNPLAGGNASALTFIVIATGFAGAAAGGWLADRIGRCRTTALALAISGTCAIVIGFVFEGPAWLFTTVALIWGVSVIADSAQFSAAVTELSEPGWVGSALALQMGVGFAITIGAIWLLPLIAHWAGSWRWVFLVLVPGPIFGAVSMLKLRRLPEAARMAGGLR</sequence>
<dbReference type="EMBL" id="PDVP01000005">
    <property type="protein sequence ID" value="PHP67003.1"/>
    <property type="molecule type" value="Genomic_DNA"/>
</dbReference>
<comment type="subcellular location">
    <subcellularLocation>
        <location evidence="1">Cell membrane</location>
        <topology evidence="1">Multi-pass membrane protein</topology>
    </subcellularLocation>
</comment>
<evidence type="ECO:0000256" key="6">
    <source>
        <dbReference type="SAM" id="Phobius"/>
    </source>
</evidence>
<feature type="transmembrane region" description="Helical" evidence="6">
    <location>
        <begin position="164"/>
        <end position="184"/>
    </location>
</feature>
<dbReference type="OrthoDB" id="9781976at2"/>
<organism evidence="8 9">
    <name type="scientific">Zhengella mangrovi</name>
    <dbReference type="NCBI Taxonomy" id="1982044"/>
    <lineage>
        <taxon>Bacteria</taxon>
        <taxon>Pseudomonadati</taxon>
        <taxon>Pseudomonadota</taxon>
        <taxon>Alphaproteobacteria</taxon>
        <taxon>Hyphomicrobiales</taxon>
        <taxon>Notoacmeibacteraceae</taxon>
        <taxon>Zhengella</taxon>
    </lineage>
</organism>
<feature type="transmembrane region" description="Helical" evidence="6">
    <location>
        <begin position="48"/>
        <end position="69"/>
    </location>
</feature>
<dbReference type="InterPro" id="IPR036259">
    <property type="entry name" value="MFS_trans_sf"/>
</dbReference>
<keyword evidence="9" id="KW-1185">Reference proteome</keyword>
<keyword evidence="5 6" id="KW-0472">Membrane</keyword>
<evidence type="ECO:0000256" key="5">
    <source>
        <dbReference type="ARBA" id="ARBA00023136"/>
    </source>
</evidence>
<dbReference type="GO" id="GO:0022857">
    <property type="term" value="F:transmembrane transporter activity"/>
    <property type="evidence" value="ECO:0007669"/>
    <property type="project" value="InterPro"/>
</dbReference>
<dbReference type="GO" id="GO:0005886">
    <property type="term" value="C:plasma membrane"/>
    <property type="evidence" value="ECO:0007669"/>
    <property type="project" value="UniProtKB-SubCell"/>
</dbReference>
<feature type="transmembrane region" description="Helical" evidence="6">
    <location>
        <begin position="281"/>
        <end position="299"/>
    </location>
</feature>
<feature type="transmembrane region" description="Helical" evidence="6">
    <location>
        <begin position="224"/>
        <end position="246"/>
    </location>
</feature>
<dbReference type="PROSITE" id="PS50850">
    <property type="entry name" value="MFS"/>
    <property type="match status" value="1"/>
</dbReference>
<feature type="transmembrane region" description="Helical" evidence="6">
    <location>
        <begin position="133"/>
        <end position="152"/>
    </location>
</feature>
<proteinExistence type="predicted"/>
<evidence type="ECO:0000256" key="1">
    <source>
        <dbReference type="ARBA" id="ARBA00004651"/>
    </source>
</evidence>
<gene>
    <name evidence="8" type="ORF">CSC94_10620</name>
</gene>
<comment type="caution">
    <text evidence="8">The sequence shown here is derived from an EMBL/GenBank/DDBJ whole genome shotgun (WGS) entry which is preliminary data.</text>
</comment>
<dbReference type="SUPFAM" id="SSF103473">
    <property type="entry name" value="MFS general substrate transporter"/>
    <property type="match status" value="1"/>
</dbReference>
<feature type="transmembrane region" description="Helical" evidence="6">
    <location>
        <begin position="252"/>
        <end position="272"/>
    </location>
</feature>
<accession>A0A2G1QNA4</accession>
<dbReference type="Gene3D" id="1.20.1250.20">
    <property type="entry name" value="MFS general substrate transporter like domains"/>
    <property type="match status" value="2"/>
</dbReference>
<keyword evidence="3 6" id="KW-0812">Transmembrane</keyword>
<dbReference type="RefSeq" id="WP_099306323.1">
    <property type="nucleotide sequence ID" value="NZ_PDVP01000005.1"/>
</dbReference>
<feature type="domain" description="Major facilitator superfamily (MFS) profile" evidence="7">
    <location>
        <begin position="9"/>
        <end position="395"/>
    </location>
</feature>
<dbReference type="InterPro" id="IPR011701">
    <property type="entry name" value="MFS"/>
</dbReference>
<protein>
    <submittedName>
        <fullName evidence="8">MFS transporter</fullName>
    </submittedName>
</protein>
<evidence type="ECO:0000256" key="4">
    <source>
        <dbReference type="ARBA" id="ARBA00022989"/>
    </source>
</evidence>
<evidence type="ECO:0000313" key="9">
    <source>
        <dbReference type="Proteomes" id="UP000221168"/>
    </source>
</evidence>
<feature type="transmembrane region" description="Helical" evidence="6">
    <location>
        <begin position="100"/>
        <end position="121"/>
    </location>
</feature>
<feature type="transmembrane region" description="Helical" evidence="6">
    <location>
        <begin position="340"/>
        <end position="363"/>
    </location>
</feature>
<dbReference type="InterPro" id="IPR020846">
    <property type="entry name" value="MFS_dom"/>
</dbReference>